<dbReference type="PANTHER" id="PTHR28154">
    <property type="entry name" value="CELL WALL SYNTHESIS PROTEIN KNH1-RELATED"/>
    <property type="match status" value="1"/>
</dbReference>
<dbReference type="EMBL" id="KN832970">
    <property type="protein sequence ID" value="KIM92134.1"/>
    <property type="molecule type" value="Genomic_DNA"/>
</dbReference>
<evidence type="ECO:0000259" key="3">
    <source>
        <dbReference type="Pfam" id="PF10342"/>
    </source>
</evidence>
<keyword evidence="1 2" id="KW-0732">Signal</keyword>
<reference evidence="4 5" key="1">
    <citation type="submission" date="2014-04" db="EMBL/GenBank/DDBJ databases">
        <authorList>
            <consortium name="DOE Joint Genome Institute"/>
            <person name="Kuo A."/>
            <person name="Tarkka M."/>
            <person name="Buscot F."/>
            <person name="Kohler A."/>
            <person name="Nagy L.G."/>
            <person name="Floudas D."/>
            <person name="Copeland A."/>
            <person name="Barry K.W."/>
            <person name="Cichocki N."/>
            <person name="Veneault-Fourrey C."/>
            <person name="LaButti K."/>
            <person name="Lindquist E.A."/>
            <person name="Lipzen A."/>
            <person name="Lundell T."/>
            <person name="Morin E."/>
            <person name="Murat C."/>
            <person name="Sun H."/>
            <person name="Tunlid A."/>
            <person name="Henrissat B."/>
            <person name="Grigoriev I.V."/>
            <person name="Hibbett D.S."/>
            <person name="Martin F."/>
            <person name="Nordberg H.P."/>
            <person name="Cantor M.N."/>
            <person name="Hua S.X."/>
        </authorList>
    </citation>
    <scope>NUCLEOTIDE SEQUENCE [LARGE SCALE GENOMIC DNA]</scope>
    <source>
        <strain evidence="4 5">F 1598</strain>
    </source>
</reference>
<dbReference type="GO" id="GO:0006078">
    <property type="term" value="P:(1-&gt;6)-beta-D-glucan biosynthetic process"/>
    <property type="evidence" value="ECO:0007669"/>
    <property type="project" value="InterPro"/>
</dbReference>
<evidence type="ECO:0000256" key="1">
    <source>
        <dbReference type="ARBA" id="ARBA00022729"/>
    </source>
</evidence>
<organism evidence="4 5">
    <name type="scientific">Piloderma croceum (strain F 1598)</name>
    <dbReference type="NCBI Taxonomy" id="765440"/>
    <lineage>
        <taxon>Eukaryota</taxon>
        <taxon>Fungi</taxon>
        <taxon>Dikarya</taxon>
        <taxon>Basidiomycota</taxon>
        <taxon>Agaricomycotina</taxon>
        <taxon>Agaricomycetes</taxon>
        <taxon>Agaricomycetidae</taxon>
        <taxon>Atheliales</taxon>
        <taxon>Atheliaceae</taxon>
        <taxon>Piloderma</taxon>
    </lineage>
</organism>
<proteinExistence type="predicted"/>
<dbReference type="PANTHER" id="PTHR28154:SF1">
    <property type="entry name" value="CELL WALL SYNTHESIS PROTEIN KNH1-RELATED"/>
    <property type="match status" value="1"/>
</dbReference>
<protein>
    <recommendedName>
        <fullName evidence="3">Yeast cell wall synthesis Kre9/Knh1-like N-terminal domain-containing protein</fullName>
    </recommendedName>
</protein>
<dbReference type="OrthoDB" id="2432613at2759"/>
<evidence type="ECO:0000313" key="4">
    <source>
        <dbReference type="EMBL" id="KIM92134.1"/>
    </source>
</evidence>
<feature type="domain" description="Yeast cell wall synthesis Kre9/Knh1-like N-terminal" evidence="3">
    <location>
        <begin position="25"/>
        <end position="118"/>
    </location>
</feature>
<accession>A0A0C3GKN1</accession>
<dbReference type="InterPro" id="IPR018466">
    <property type="entry name" value="Kre9/Knh1-like_N"/>
</dbReference>
<dbReference type="HOGENOM" id="CLU_078855_2_1_1"/>
<feature type="signal peptide" evidence="2">
    <location>
        <begin position="1"/>
        <end position="18"/>
    </location>
</feature>
<dbReference type="AlphaFoldDB" id="A0A0C3GKN1"/>
<gene>
    <name evidence="4" type="ORF">PILCRDRAFT_57030</name>
</gene>
<name>A0A0C3GKN1_PILCF</name>
<dbReference type="InParanoid" id="A0A0C3GKN1"/>
<dbReference type="GO" id="GO:0042546">
    <property type="term" value="P:cell wall biogenesis"/>
    <property type="evidence" value="ECO:0007669"/>
    <property type="project" value="InterPro"/>
</dbReference>
<dbReference type="Pfam" id="PF10342">
    <property type="entry name" value="Kre9_KNH"/>
    <property type="match status" value="1"/>
</dbReference>
<evidence type="ECO:0000256" key="2">
    <source>
        <dbReference type="SAM" id="SignalP"/>
    </source>
</evidence>
<dbReference type="Proteomes" id="UP000054166">
    <property type="component" value="Unassembled WGS sequence"/>
</dbReference>
<feature type="chain" id="PRO_5002177756" description="Yeast cell wall synthesis Kre9/Knh1-like N-terminal domain-containing protein" evidence="2">
    <location>
        <begin position="19"/>
        <end position="224"/>
    </location>
</feature>
<evidence type="ECO:0000313" key="5">
    <source>
        <dbReference type="Proteomes" id="UP000054166"/>
    </source>
</evidence>
<keyword evidence="5" id="KW-1185">Reference proteome</keyword>
<dbReference type="STRING" id="765440.A0A0C3GKN1"/>
<sequence length="224" mass="21963">MLSSSAFAILTLSASALANVFITNPVASTVMPAGQAFNVTWQDDGQPPTLQSFGAASFAIYVGNSAQQTQLQVISPSVDVSTASSVTFTPQANIGSNGDDYFVRVSSLALKDSAQPQYPALAFSAKFTMSGMTGTFSPAVQSQIDGQSTAPIGGTAASSASVPAVATSSVVTTSKASSASAAAGAAKTSATASSSSANGANKLVGAGVATFAGIAVAILSGVLC</sequence>
<dbReference type="InterPro" id="IPR045328">
    <property type="entry name" value="Kre9/Knh1"/>
</dbReference>
<reference evidence="5" key="2">
    <citation type="submission" date="2015-01" db="EMBL/GenBank/DDBJ databases">
        <title>Evolutionary Origins and Diversification of the Mycorrhizal Mutualists.</title>
        <authorList>
            <consortium name="DOE Joint Genome Institute"/>
            <consortium name="Mycorrhizal Genomics Consortium"/>
            <person name="Kohler A."/>
            <person name="Kuo A."/>
            <person name="Nagy L.G."/>
            <person name="Floudas D."/>
            <person name="Copeland A."/>
            <person name="Barry K.W."/>
            <person name="Cichocki N."/>
            <person name="Veneault-Fourrey C."/>
            <person name="LaButti K."/>
            <person name="Lindquist E.A."/>
            <person name="Lipzen A."/>
            <person name="Lundell T."/>
            <person name="Morin E."/>
            <person name="Murat C."/>
            <person name="Riley R."/>
            <person name="Ohm R."/>
            <person name="Sun H."/>
            <person name="Tunlid A."/>
            <person name="Henrissat B."/>
            <person name="Grigoriev I.V."/>
            <person name="Hibbett D.S."/>
            <person name="Martin F."/>
        </authorList>
    </citation>
    <scope>NUCLEOTIDE SEQUENCE [LARGE SCALE GENOMIC DNA]</scope>
    <source>
        <strain evidence="5">F 1598</strain>
    </source>
</reference>